<dbReference type="STRING" id="284577.SAMN05216571_103428"/>
<reference evidence="17 18" key="1">
    <citation type="submission" date="2016-10" db="EMBL/GenBank/DDBJ databases">
        <authorList>
            <person name="de Groot N.N."/>
        </authorList>
    </citation>
    <scope>NUCLEOTIDE SEQUENCE [LARGE SCALE GENOMIC DNA]</scope>
    <source>
        <strain evidence="17 18">BH539</strain>
    </source>
</reference>
<dbReference type="Pfam" id="PF02910">
    <property type="entry name" value="Succ_DH_flav_C"/>
    <property type="match status" value="1"/>
</dbReference>
<comment type="subcellular location">
    <subcellularLocation>
        <location evidence="13">Cytoplasm</location>
    </subcellularLocation>
</comment>
<dbReference type="Gene3D" id="3.50.50.60">
    <property type="entry name" value="FAD/NAD(P)-binding domain"/>
    <property type="match status" value="1"/>
</dbReference>
<accession>A0A1G7QSJ5</accession>
<feature type="compositionally biased region" description="Basic and acidic residues" evidence="14">
    <location>
        <begin position="508"/>
        <end position="520"/>
    </location>
</feature>
<dbReference type="PANTHER" id="PTHR42716">
    <property type="entry name" value="L-ASPARTATE OXIDASE"/>
    <property type="match status" value="1"/>
</dbReference>
<feature type="domain" description="FAD-dependent oxidoreductase 2 FAD-binding" evidence="15">
    <location>
        <begin position="9"/>
        <end position="384"/>
    </location>
</feature>
<dbReference type="PIRSF" id="PIRSF000171">
    <property type="entry name" value="SDHA_APRA_LASPO"/>
    <property type="match status" value="1"/>
</dbReference>
<dbReference type="Pfam" id="PF00890">
    <property type="entry name" value="FAD_binding_2"/>
    <property type="match status" value="1"/>
</dbReference>
<keyword evidence="7 13" id="KW-0662">Pyridine nucleotide biosynthesis</keyword>
<evidence type="ECO:0000256" key="13">
    <source>
        <dbReference type="RuleBase" id="RU362049"/>
    </source>
</evidence>
<gene>
    <name evidence="17" type="ORF">SAMN05216571_103428</name>
</gene>
<dbReference type="NCBIfam" id="TIGR00551">
    <property type="entry name" value="nadB"/>
    <property type="match status" value="1"/>
</dbReference>
<keyword evidence="9 13" id="KW-0560">Oxidoreductase</keyword>
<protein>
    <recommendedName>
        <fullName evidence="5 11">L-aspartate oxidase</fullName>
        <ecNumber evidence="4 11">1.4.3.16</ecNumber>
    </recommendedName>
</protein>
<evidence type="ECO:0000256" key="5">
    <source>
        <dbReference type="ARBA" id="ARBA00021901"/>
    </source>
</evidence>
<dbReference type="InterPro" id="IPR037099">
    <property type="entry name" value="Fum_R/Succ_DH_flav-like_C_sf"/>
</dbReference>
<dbReference type="Gene3D" id="1.20.58.100">
    <property type="entry name" value="Fumarate reductase/succinate dehydrogenase flavoprotein-like, C-terminal domain"/>
    <property type="match status" value="1"/>
</dbReference>
<feature type="compositionally biased region" description="Low complexity" evidence="14">
    <location>
        <begin position="406"/>
        <end position="423"/>
    </location>
</feature>
<dbReference type="AlphaFoldDB" id="A0A1G7QSJ5"/>
<evidence type="ECO:0000256" key="4">
    <source>
        <dbReference type="ARBA" id="ARBA00012173"/>
    </source>
</evidence>
<evidence type="ECO:0000256" key="8">
    <source>
        <dbReference type="ARBA" id="ARBA00022827"/>
    </source>
</evidence>
<dbReference type="GO" id="GO:0034628">
    <property type="term" value="P:'de novo' NAD+ biosynthetic process from L-aspartate"/>
    <property type="evidence" value="ECO:0007669"/>
    <property type="project" value="TreeGrafter"/>
</dbReference>
<dbReference type="Gene3D" id="3.90.700.10">
    <property type="entry name" value="Succinate dehydrogenase/fumarate reductase flavoprotein, catalytic domain"/>
    <property type="match status" value="1"/>
</dbReference>
<sequence>MTRDSHLQDVLILGGGAAGLALALELADSRPVTLLRPASDDHGASRWAQGGIAAVLSPQDNVEDHIQDTLVAGDGLCDERAVRFTVEHGRSAIEWLLSLGVPFTPDAREDAPYPFHLTREGGHGARRIIHAADATGQALIDTLLKHARRHPGITLRDDLGAISLLQDANGACRGARCLDGKGRREDIAAAETVLATGGASGLWQHTTSPLPACGEGMAMAAELGARLMNLEFQQFHPTCLFDPEGTPFLISEAVRGEGGILTTLDGHRFMLDTDPRAELAPRDIVARAIDAQMQQTNASHVLLDVSHLPEATLKAHFPTILAHCLSRGIDITQEPIPVVPAAHYSCGGVATDLDGRTSVKGLFAIGEVACTGLHGANRMASNSLLECLVFARAAAETLKATPTEPSAPRSQQQSQRHAQRQPADALTDDRTQVPEQQVERLFQRLRAVMSRRVGIVRDASGLGEAERDIAKLIAESRELLQAHAPSRHLASLWHAVRLAGMTVQAAQGRHESRGLHFNRDHPHHAPGNALSSSIQLPEQWRT</sequence>
<feature type="active site" description="Proton acceptor" evidence="12">
    <location>
        <position position="282"/>
    </location>
</feature>
<dbReference type="FunFam" id="3.90.700.10:FF:000002">
    <property type="entry name" value="L-aspartate oxidase"/>
    <property type="match status" value="1"/>
</dbReference>
<dbReference type="OrthoDB" id="9806724at2"/>
<evidence type="ECO:0000313" key="18">
    <source>
        <dbReference type="Proteomes" id="UP000198641"/>
    </source>
</evidence>
<dbReference type="PANTHER" id="PTHR42716:SF2">
    <property type="entry name" value="L-ASPARTATE OXIDASE, CHLOROPLASTIC"/>
    <property type="match status" value="1"/>
</dbReference>
<dbReference type="InterPro" id="IPR003953">
    <property type="entry name" value="FAD-dep_OxRdtase_2_FAD-bd"/>
</dbReference>
<dbReference type="PRINTS" id="PR00368">
    <property type="entry name" value="FADPNR"/>
</dbReference>
<comment type="function">
    <text evidence="13">Catalyzes the oxidation of L-aspartate to iminoaspartate.</text>
</comment>
<dbReference type="GO" id="GO:0008734">
    <property type="term" value="F:L-aspartate oxidase activity"/>
    <property type="evidence" value="ECO:0007669"/>
    <property type="project" value="UniProtKB-UniRule"/>
</dbReference>
<dbReference type="GO" id="GO:0005737">
    <property type="term" value="C:cytoplasm"/>
    <property type="evidence" value="ECO:0007669"/>
    <property type="project" value="UniProtKB-SubCell"/>
</dbReference>
<dbReference type="UniPathway" id="UPA00253">
    <property type="reaction ID" value="UER00326"/>
</dbReference>
<evidence type="ECO:0000256" key="11">
    <source>
        <dbReference type="NCBIfam" id="TIGR00551"/>
    </source>
</evidence>
<comment type="cofactor">
    <cofactor evidence="1 13">
        <name>FAD</name>
        <dbReference type="ChEBI" id="CHEBI:57692"/>
    </cofactor>
</comment>
<keyword evidence="8 13" id="KW-0274">FAD</keyword>
<dbReference type="SUPFAM" id="SSF51905">
    <property type="entry name" value="FAD/NAD(P)-binding domain"/>
    <property type="match status" value="1"/>
</dbReference>
<evidence type="ECO:0000256" key="6">
    <source>
        <dbReference type="ARBA" id="ARBA00022630"/>
    </source>
</evidence>
<name>A0A1G7QSJ5_9GAMM</name>
<dbReference type="SUPFAM" id="SSF46977">
    <property type="entry name" value="Succinate dehydrogenase/fumarate reductase flavoprotein C-terminal domain"/>
    <property type="match status" value="1"/>
</dbReference>
<evidence type="ECO:0000256" key="12">
    <source>
        <dbReference type="PIRSR" id="PIRSR000171-1"/>
    </source>
</evidence>
<dbReference type="InterPro" id="IPR036188">
    <property type="entry name" value="FAD/NAD-bd_sf"/>
</dbReference>
<keyword evidence="6 13" id="KW-0285">Flavoprotein</keyword>
<evidence type="ECO:0000259" key="15">
    <source>
        <dbReference type="Pfam" id="PF00890"/>
    </source>
</evidence>
<evidence type="ECO:0000256" key="14">
    <source>
        <dbReference type="SAM" id="MobiDB-lite"/>
    </source>
</evidence>
<evidence type="ECO:0000256" key="1">
    <source>
        <dbReference type="ARBA" id="ARBA00001974"/>
    </source>
</evidence>
<evidence type="ECO:0000313" key="17">
    <source>
        <dbReference type="EMBL" id="SDG01485.1"/>
    </source>
</evidence>
<evidence type="ECO:0000256" key="10">
    <source>
        <dbReference type="ARBA" id="ARBA00048305"/>
    </source>
</evidence>
<feature type="domain" description="Fumarate reductase/succinate dehydrogenase flavoprotein-like C-terminal" evidence="16">
    <location>
        <begin position="443"/>
        <end position="529"/>
    </location>
</feature>
<dbReference type="InterPro" id="IPR005288">
    <property type="entry name" value="NadB"/>
</dbReference>
<feature type="region of interest" description="Disordered" evidence="14">
    <location>
        <begin position="505"/>
        <end position="542"/>
    </location>
</feature>
<dbReference type="Proteomes" id="UP000198641">
    <property type="component" value="Unassembled WGS sequence"/>
</dbReference>
<dbReference type="InterPro" id="IPR015939">
    <property type="entry name" value="Fum_Rdtase/Succ_DH_flav-like_C"/>
</dbReference>
<feature type="compositionally biased region" description="Polar residues" evidence="14">
    <location>
        <begin position="529"/>
        <end position="542"/>
    </location>
</feature>
<dbReference type="SUPFAM" id="SSF56425">
    <property type="entry name" value="Succinate dehydrogenase/fumarate reductase flavoprotein, catalytic domain"/>
    <property type="match status" value="1"/>
</dbReference>
<keyword evidence="18" id="KW-1185">Reference proteome</keyword>
<evidence type="ECO:0000259" key="16">
    <source>
        <dbReference type="Pfam" id="PF02910"/>
    </source>
</evidence>
<evidence type="ECO:0000256" key="3">
    <source>
        <dbReference type="ARBA" id="ARBA00008562"/>
    </source>
</evidence>
<evidence type="ECO:0000256" key="9">
    <source>
        <dbReference type="ARBA" id="ARBA00023002"/>
    </source>
</evidence>
<comment type="catalytic activity">
    <reaction evidence="10">
        <text>L-aspartate + O2 = iminosuccinate + H2O2</text>
        <dbReference type="Rhea" id="RHEA:25876"/>
        <dbReference type="ChEBI" id="CHEBI:15379"/>
        <dbReference type="ChEBI" id="CHEBI:16240"/>
        <dbReference type="ChEBI" id="CHEBI:29991"/>
        <dbReference type="ChEBI" id="CHEBI:77875"/>
        <dbReference type="EC" id="1.4.3.16"/>
    </reaction>
    <physiologicalReaction direction="left-to-right" evidence="10">
        <dbReference type="Rhea" id="RHEA:25877"/>
    </physiologicalReaction>
</comment>
<evidence type="ECO:0000256" key="2">
    <source>
        <dbReference type="ARBA" id="ARBA00004950"/>
    </source>
</evidence>
<dbReference type="EMBL" id="FNCI01000003">
    <property type="protein sequence ID" value="SDG01485.1"/>
    <property type="molecule type" value="Genomic_DNA"/>
</dbReference>
<dbReference type="EC" id="1.4.3.16" evidence="4 11"/>
<organism evidence="17 18">
    <name type="scientific">Onishia taeanensis</name>
    <dbReference type="NCBI Taxonomy" id="284577"/>
    <lineage>
        <taxon>Bacteria</taxon>
        <taxon>Pseudomonadati</taxon>
        <taxon>Pseudomonadota</taxon>
        <taxon>Gammaproteobacteria</taxon>
        <taxon>Oceanospirillales</taxon>
        <taxon>Halomonadaceae</taxon>
        <taxon>Onishia</taxon>
    </lineage>
</organism>
<comment type="pathway">
    <text evidence="2 13">Cofactor biosynthesis; NAD(+) biosynthesis; iminoaspartate from L-aspartate (oxidase route): step 1/1.</text>
</comment>
<comment type="similarity">
    <text evidence="3 13">Belongs to the FAD-dependent oxidoreductase 2 family. NadB subfamily.</text>
</comment>
<proteinExistence type="inferred from homology"/>
<feature type="region of interest" description="Disordered" evidence="14">
    <location>
        <begin position="399"/>
        <end position="435"/>
    </location>
</feature>
<dbReference type="InterPro" id="IPR027477">
    <property type="entry name" value="Succ_DH/fumarate_Rdtase_cat_sf"/>
</dbReference>
<evidence type="ECO:0000256" key="7">
    <source>
        <dbReference type="ARBA" id="ARBA00022642"/>
    </source>
</evidence>
<dbReference type="RefSeq" id="WP_092524397.1">
    <property type="nucleotide sequence ID" value="NZ_FNCI01000003.1"/>
</dbReference>